<dbReference type="AlphaFoldDB" id="A0A158KV50"/>
<reference evidence="1" key="1">
    <citation type="submission" date="2016-01" db="EMBL/GenBank/DDBJ databases">
        <authorList>
            <person name="Peeters C."/>
        </authorList>
    </citation>
    <scope>NUCLEOTIDE SEQUENCE [LARGE SCALE GENOMIC DNA]</scope>
    <source>
        <strain evidence="1">LMG 22940</strain>
    </source>
</reference>
<accession>A0A158KV50</accession>
<evidence type="ECO:0000313" key="2">
    <source>
        <dbReference type="Proteomes" id="UP000054770"/>
    </source>
</evidence>
<dbReference type="Proteomes" id="UP000054770">
    <property type="component" value="Unassembled WGS sequence"/>
</dbReference>
<keyword evidence="2" id="KW-1185">Reference proteome</keyword>
<evidence type="ECO:0008006" key="3">
    <source>
        <dbReference type="Google" id="ProtNLM"/>
    </source>
</evidence>
<dbReference type="RefSeq" id="WP_087649355.1">
    <property type="nucleotide sequence ID" value="NZ_FCON02000176.1"/>
</dbReference>
<protein>
    <recommendedName>
        <fullName evidence="3">DUF2188 domain-containing protein</fullName>
    </recommendedName>
</protein>
<organism evidence="1 2">
    <name type="scientific">Caballeronia choica</name>
    <dbReference type="NCBI Taxonomy" id="326476"/>
    <lineage>
        <taxon>Bacteria</taxon>
        <taxon>Pseudomonadati</taxon>
        <taxon>Pseudomonadota</taxon>
        <taxon>Betaproteobacteria</taxon>
        <taxon>Burkholderiales</taxon>
        <taxon>Burkholderiaceae</taxon>
        <taxon>Caballeronia</taxon>
    </lineage>
</organism>
<comment type="caution">
    <text evidence="1">The sequence shown here is derived from an EMBL/GenBank/DDBJ whole genome shotgun (WGS) entry which is preliminary data.</text>
</comment>
<dbReference type="EMBL" id="FCON02000176">
    <property type="protein sequence ID" value="SAL85032.1"/>
    <property type="molecule type" value="Genomic_DNA"/>
</dbReference>
<gene>
    <name evidence="1" type="ORF">AWB68_07536</name>
</gene>
<proteinExistence type="predicted"/>
<name>A0A158KV50_9BURK</name>
<sequence length="76" mass="8599">MDANKPSDPTLHVFQQDGAWHWGITIDRPTGFGMKVVAYSDEGFTSEEEARDDGERVLRAGEWKMQAPRHAEPSRV</sequence>
<dbReference type="OrthoDB" id="9133281at2"/>
<evidence type="ECO:0000313" key="1">
    <source>
        <dbReference type="EMBL" id="SAL85032.1"/>
    </source>
</evidence>